<dbReference type="Proteomes" id="UP001176940">
    <property type="component" value="Unassembled WGS sequence"/>
</dbReference>
<name>A0ABN9MA68_9NEOB</name>
<organism evidence="1 2">
    <name type="scientific">Ranitomeya imitator</name>
    <name type="common">mimic poison frog</name>
    <dbReference type="NCBI Taxonomy" id="111125"/>
    <lineage>
        <taxon>Eukaryota</taxon>
        <taxon>Metazoa</taxon>
        <taxon>Chordata</taxon>
        <taxon>Craniata</taxon>
        <taxon>Vertebrata</taxon>
        <taxon>Euteleostomi</taxon>
        <taxon>Amphibia</taxon>
        <taxon>Batrachia</taxon>
        <taxon>Anura</taxon>
        <taxon>Neobatrachia</taxon>
        <taxon>Hyloidea</taxon>
        <taxon>Dendrobatidae</taxon>
        <taxon>Dendrobatinae</taxon>
        <taxon>Ranitomeya</taxon>
    </lineage>
</organism>
<reference evidence="1" key="1">
    <citation type="submission" date="2023-07" db="EMBL/GenBank/DDBJ databases">
        <authorList>
            <person name="Stuckert A."/>
        </authorList>
    </citation>
    <scope>NUCLEOTIDE SEQUENCE</scope>
</reference>
<comment type="caution">
    <text evidence="1">The sequence shown here is derived from an EMBL/GenBank/DDBJ whole genome shotgun (WGS) entry which is preliminary data.</text>
</comment>
<gene>
    <name evidence="1" type="ORF">RIMI_LOCUS17182106</name>
</gene>
<proteinExistence type="predicted"/>
<keyword evidence="2" id="KW-1185">Reference proteome</keyword>
<dbReference type="EMBL" id="CAUEEQ010049540">
    <property type="protein sequence ID" value="CAJ0960223.1"/>
    <property type="molecule type" value="Genomic_DNA"/>
</dbReference>
<evidence type="ECO:0000313" key="1">
    <source>
        <dbReference type="EMBL" id="CAJ0960223.1"/>
    </source>
</evidence>
<protein>
    <submittedName>
        <fullName evidence="1">Uncharacterized protein</fullName>
    </submittedName>
</protein>
<dbReference type="PANTHER" id="PTHR21301:SF12">
    <property type="match status" value="1"/>
</dbReference>
<accession>A0ABN9MA68</accession>
<evidence type="ECO:0000313" key="2">
    <source>
        <dbReference type="Proteomes" id="UP001176940"/>
    </source>
</evidence>
<sequence length="225" mass="26116">MSGPGGATSMTFFCIWDGTSVDLLNFQAERNDVFPELKFTITYSVDKIQFWDTMVYKHGDVLCTDLFTKKTNRNSLLYYNSYHPSRMVDSLSWSQTVPVRRIVSDEDKCDSRLDEMCNRFIQRGYPKTEVIHHKNRAINLTQEELSINKNRTKQKCVPFVSTYCPASNGIGSSLKKHWGLLGKVLSIPIPQVSGIGRYLRYRNSDTEIRYFCDIGYRYRKCKIKN</sequence>
<dbReference type="PANTHER" id="PTHR21301">
    <property type="entry name" value="REVERSE TRANSCRIPTASE"/>
    <property type="match status" value="1"/>
</dbReference>